<keyword evidence="1" id="KW-0285">Flavoprotein</keyword>
<evidence type="ECO:0000313" key="5">
    <source>
        <dbReference type="Proteomes" id="UP000832011"/>
    </source>
</evidence>
<feature type="domain" description="FAD-binding PCMH-type" evidence="3">
    <location>
        <begin position="1"/>
        <end position="171"/>
    </location>
</feature>
<dbReference type="EC" id="1.1.99.14" evidence="4"/>
<dbReference type="Pfam" id="PF01565">
    <property type="entry name" value="FAD_binding_4"/>
    <property type="match status" value="1"/>
</dbReference>
<dbReference type="InterPro" id="IPR006094">
    <property type="entry name" value="Oxid_FAD_bind_N"/>
</dbReference>
<proteinExistence type="predicted"/>
<evidence type="ECO:0000313" key="4">
    <source>
        <dbReference type="EMBL" id="UOO88471.1"/>
    </source>
</evidence>
<dbReference type="SUPFAM" id="SSF56176">
    <property type="entry name" value="FAD-binding/transporter-associated domain-like"/>
    <property type="match status" value="1"/>
</dbReference>
<evidence type="ECO:0000256" key="1">
    <source>
        <dbReference type="ARBA" id="ARBA00022630"/>
    </source>
</evidence>
<dbReference type="PROSITE" id="PS51387">
    <property type="entry name" value="FAD_PCMH"/>
    <property type="match status" value="1"/>
</dbReference>
<organism evidence="4 5">
    <name type="scientific">Vitreoscilla massiliensis</name>
    <dbReference type="NCBI Taxonomy" id="1689272"/>
    <lineage>
        <taxon>Bacteria</taxon>
        <taxon>Pseudomonadati</taxon>
        <taxon>Pseudomonadota</taxon>
        <taxon>Betaproteobacteria</taxon>
        <taxon>Neisseriales</taxon>
        <taxon>Neisseriaceae</taxon>
        <taxon>Vitreoscilla</taxon>
    </lineage>
</organism>
<evidence type="ECO:0000259" key="3">
    <source>
        <dbReference type="PROSITE" id="PS51387"/>
    </source>
</evidence>
<name>A0ABY4DY74_9NEIS</name>
<dbReference type="EMBL" id="CP091511">
    <property type="protein sequence ID" value="UOO88471.1"/>
    <property type="molecule type" value="Genomic_DNA"/>
</dbReference>
<dbReference type="PANTHER" id="PTHR11748:SF103">
    <property type="entry name" value="GLYCOLATE OXIDASE SUBUNIT GLCE"/>
    <property type="match status" value="1"/>
</dbReference>
<evidence type="ECO:0000256" key="2">
    <source>
        <dbReference type="ARBA" id="ARBA00022827"/>
    </source>
</evidence>
<reference evidence="4 5" key="1">
    <citation type="journal article" date="2022" name="Res Sq">
        <title>Evolution of multicellular longitudinally dividing oral cavity symbionts (Neisseriaceae).</title>
        <authorList>
            <person name="Nyongesa S."/>
            <person name="Weber P."/>
            <person name="Bernet E."/>
            <person name="Pullido F."/>
            <person name="Nieckarz M."/>
            <person name="Delaby M."/>
            <person name="Nieves C."/>
            <person name="Viehboeck T."/>
            <person name="Krause N."/>
            <person name="Rivera-Millot A."/>
            <person name="Nakamura A."/>
            <person name="Vischer N."/>
            <person name="VanNieuwenhze M."/>
            <person name="Brun Y."/>
            <person name="Cava F."/>
            <person name="Bulgheresi S."/>
            <person name="Veyrier F."/>
        </authorList>
    </citation>
    <scope>NUCLEOTIDE SEQUENCE [LARGE SCALE GENOMIC DNA]</scope>
    <source>
        <strain evidence="4 5">SN4</strain>
    </source>
</reference>
<sequence>MQNEFNHLREQILQAASQGTRLTIQGGGSKAFYGEQVATEHILDTNAYSGIVEYDAPELVITARCGTPLLEIEVALAEKGQMLAFEPPHFGKHATIGGAVAAGLAGPRRPHAGAVRDFILGTKLLNGKGEHLEFGGQVMKNVAGYDVSRLLTGSMGTLGVLTEVSLKVLPRPVASKTVVFDYDVHTALKQLNAWMGRPLPISGTLWQDGHLYVRFSGARAAVDYAIEVLGCTLVDEDFAATLWADLREQQLPFFSERKDSQTLWRIAVPDTAPYFDLGGSQIIEWGGSLRWVATQTDAQTVRDLTARHGGHATAFRGAQADVPVFTPAERAHLAIQQRLKDAFDPAHIFNIGRLYPQY</sequence>
<dbReference type="InterPro" id="IPR016169">
    <property type="entry name" value="FAD-bd_PCMH_sub2"/>
</dbReference>
<protein>
    <submittedName>
        <fullName evidence="4">Glycolate oxidase subunit GlcE</fullName>
        <ecNumber evidence="4">1.1.99.14</ecNumber>
    </submittedName>
</protein>
<dbReference type="RefSeq" id="WP_058357845.1">
    <property type="nucleotide sequence ID" value="NZ_CABKVG010000010.1"/>
</dbReference>
<gene>
    <name evidence="4" type="primary">glcE</name>
    <name evidence="4" type="ORF">LVJ82_13480</name>
</gene>
<dbReference type="Proteomes" id="UP000832011">
    <property type="component" value="Chromosome"/>
</dbReference>
<dbReference type="PANTHER" id="PTHR11748">
    <property type="entry name" value="D-LACTATE DEHYDROGENASE"/>
    <property type="match status" value="1"/>
</dbReference>
<dbReference type="InterPro" id="IPR036318">
    <property type="entry name" value="FAD-bd_PCMH-like_sf"/>
</dbReference>
<dbReference type="GO" id="GO:0019154">
    <property type="term" value="F:glycolate dehydrogenase activity"/>
    <property type="evidence" value="ECO:0007669"/>
    <property type="project" value="UniProtKB-EC"/>
</dbReference>
<keyword evidence="5" id="KW-1185">Reference proteome</keyword>
<dbReference type="Gene3D" id="3.30.465.10">
    <property type="match status" value="1"/>
</dbReference>
<keyword evidence="4" id="KW-0560">Oxidoreductase</keyword>
<accession>A0ABY4DY74</accession>
<keyword evidence="2" id="KW-0274">FAD</keyword>
<dbReference type="SUPFAM" id="SSF55103">
    <property type="entry name" value="FAD-linked oxidases, C-terminal domain"/>
    <property type="match status" value="1"/>
</dbReference>
<dbReference type="InterPro" id="IPR016166">
    <property type="entry name" value="FAD-bd_PCMH"/>
</dbReference>
<dbReference type="InterPro" id="IPR016164">
    <property type="entry name" value="FAD-linked_Oxase-like_C"/>
</dbReference>
<dbReference type="NCBIfam" id="NF008439">
    <property type="entry name" value="PRK11282.1"/>
    <property type="match status" value="1"/>
</dbReference>